<dbReference type="Proteomes" id="UP000030678">
    <property type="component" value="Unassembled WGS sequence"/>
</dbReference>
<dbReference type="GeneID" id="19987602"/>
<organism evidence="1 2">
    <name type="scientific">Cladophialophora carrionii CBS 160.54</name>
    <dbReference type="NCBI Taxonomy" id="1279043"/>
    <lineage>
        <taxon>Eukaryota</taxon>
        <taxon>Fungi</taxon>
        <taxon>Dikarya</taxon>
        <taxon>Ascomycota</taxon>
        <taxon>Pezizomycotina</taxon>
        <taxon>Eurotiomycetes</taxon>
        <taxon>Chaetothyriomycetidae</taxon>
        <taxon>Chaetothyriales</taxon>
        <taxon>Herpotrichiellaceae</taxon>
        <taxon>Cladophialophora</taxon>
    </lineage>
</organism>
<dbReference type="VEuPathDB" id="FungiDB:G647_09109"/>
<evidence type="ECO:0000313" key="2">
    <source>
        <dbReference type="Proteomes" id="UP000030678"/>
    </source>
</evidence>
<sequence>MWAVTGREAPSVRSSSSSLVPATKLLRMCSSHVMLPDTVLRSELSSGHTGCCASFQMLYHSPLYFKTRPVNSWDSLPRDARVGS</sequence>
<accession>V9CZW3</accession>
<reference evidence="1 2" key="1">
    <citation type="submission" date="2013-03" db="EMBL/GenBank/DDBJ databases">
        <title>The Genome Sequence of Cladophialophora carrionii CBS 160.54.</title>
        <authorList>
            <consortium name="The Broad Institute Genomics Platform"/>
            <person name="Cuomo C."/>
            <person name="de Hoog S."/>
            <person name="Gorbushina A."/>
            <person name="Walker B."/>
            <person name="Young S.K."/>
            <person name="Zeng Q."/>
            <person name="Gargeya S."/>
            <person name="Fitzgerald M."/>
            <person name="Haas B."/>
            <person name="Abouelleil A."/>
            <person name="Allen A.W."/>
            <person name="Alvarado L."/>
            <person name="Arachchi H.M."/>
            <person name="Berlin A.M."/>
            <person name="Chapman S.B."/>
            <person name="Gainer-Dewar J."/>
            <person name="Goldberg J."/>
            <person name="Griggs A."/>
            <person name="Gujja S."/>
            <person name="Hansen M."/>
            <person name="Howarth C."/>
            <person name="Imamovic A."/>
            <person name="Ireland A."/>
            <person name="Larimer J."/>
            <person name="McCowan C."/>
            <person name="Murphy C."/>
            <person name="Pearson M."/>
            <person name="Poon T.W."/>
            <person name="Priest M."/>
            <person name="Roberts A."/>
            <person name="Saif S."/>
            <person name="Shea T."/>
            <person name="Sisk P."/>
            <person name="Sykes S."/>
            <person name="Wortman J."/>
            <person name="Nusbaum C."/>
            <person name="Birren B."/>
        </authorList>
    </citation>
    <scope>NUCLEOTIDE SEQUENCE [LARGE SCALE GENOMIC DNA]</scope>
    <source>
        <strain evidence="1 2">CBS 160.54</strain>
    </source>
</reference>
<dbReference type="EMBL" id="KB822710">
    <property type="protein sequence ID" value="ETI19277.1"/>
    <property type="molecule type" value="Genomic_DNA"/>
</dbReference>
<dbReference type="HOGENOM" id="CLU_2527269_0_0_1"/>
<protein>
    <submittedName>
        <fullName evidence="1">Uncharacterized protein</fullName>
    </submittedName>
</protein>
<name>V9CZW3_9EURO</name>
<gene>
    <name evidence="1" type="ORF">G647_09109</name>
</gene>
<proteinExistence type="predicted"/>
<dbReference type="AlphaFoldDB" id="V9CZW3"/>
<dbReference type="RefSeq" id="XP_008731636.1">
    <property type="nucleotide sequence ID" value="XM_008733414.1"/>
</dbReference>
<evidence type="ECO:0000313" key="1">
    <source>
        <dbReference type="EMBL" id="ETI19277.1"/>
    </source>
</evidence>